<dbReference type="SMART" id="SM00194">
    <property type="entry name" value="PTPc"/>
    <property type="match status" value="1"/>
</dbReference>
<feature type="region of interest" description="Disordered" evidence="7">
    <location>
        <begin position="141"/>
        <end position="161"/>
    </location>
</feature>
<evidence type="ECO:0000256" key="7">
    <source>
        <dbReference type="SAM" id="MobiDB-lite"/>
    </source>
</evidence>
<feature type="domain" description="Tyrosine-protein phosphatase" evidence="8">
    <location>
        <begin position="186"/>
        <end position="434"/>
    </location>
</feature>
<dbReference type="InterPro" id="IPR029021">
    <property type="entry name" value="Prot-tyrosine_phosphatase-like"/>
</dbReference>
<dbReference type="GO" id="GO:0005886">
    <property type="term" value="C:plasma membrane"/>
    <property type="evidence" value="ECO:0007669"/>
    <property type="project" value="UniProtKB-SubCell"/>
</dbReference>
<dbReference type="PROSITE" id="PS50055">
    <property type="entry name" value="TYR_PHOSPHATASE_PTP"/>
    <property type="match status" value="1"/>
</dbReference>
<dbReference type="PANTHER" id="PTHR23219:SF8">
    <property type="entry name" value="TYROSINE-PROTEIN PHOSPHATASE DOMAIN-CONTAINING PROTEIN"/>
    <property type="match status" value="1"/>
</dbReference>
<dbReference type="FunFam" id="3.90.190.10:FF:000233">
    <property type="entry name" value="Protein Tyrosine Phosphatase"/>
    <property type="match status" value="1"/>
</dbReference>
<feature type="compositionally biased region" description="Basic residues" evidence="7">
    <location>
        <begin position="64"/>
        <end position="76"/>
    </location>
</feature>
<evidence type="ECO:0000256" key="2">
    <source>
        <dbReference type="ARBA" id="ARBA00004496"/>
    </source>
</evidence>
<dbReference type="SMR" id="Q9BL95"/>
<dbReference type="SUPFAM" id="SSF52799">
    <property type="entry name" value="(Phosphotyrosine protein) phosphatases II"/>
    <property type="match status" value="1"/>
</dbReference>
<proteinExistence type="inferred from homology"/>
<dbReference type="SMART" id="SM00404">
    <property type="entry name" value="PTPc_motif"/>
    <property type="match status" value="1"/>
</dbReference>
<dbReference type="KEGG" id="cel:CELE_Y18H1A.1"/>
<dbReference type="PaxDb" id="6239-Y18H1A.1"/>
<dbReference type="GeneID" id="171660"/>
<dbReference type="eggNOG" id="KOG0789">
    <property type="taxonomic scope" value="Eukaryota"/>
</dbReference>
<organism evidence="9 10">
    <name type="scientific">Caenorhabditis elegans</name>
    <dbReference type="NCBI Taxonomy" id="6239"/>
    <lineage>
        <taxon>Eukaryota</taxon>
        <taxon>Metazoa</taxon>
        <taxon>Ecdysozoa</taxon>
        <taxon>Nematoda</taxon>
        <taxon>Chromadorea</taxon>
        <taxon>Rhabditida</taxon>
        <taxon>Rhabditina</taxon>
        <taxon>Rhabditomorpha</taxon>
        <taxon>Rhabditoidea</taxon>
        <taxon>Rhabditidae</taxon>
        <taxon>Peloderinae</taxon>
        <taxon>Caenorhabditis</taxon>
    </lineage>
</organism>
<dbReference type="RefSeq" id="NP_490769.2">
    <property type="nucleotide sequence ID" value="NM_058368.6"/>
</dbReference>
<keyword evidence="10" id="KW-1185">Reference proteome</keyword>
<feature type="compositionally biased region" description="Basic and acidic residues" evidence="7">
    <location>
        <begin position="88"/>
        <end position="101"/>
    </location>
</feature>
<evidence type="ECO:0000259" key="8">
    <source>
        <dbReference type="PROSITE" id="PS50055"/>
    </source>
</evidence>
<dbReference type="CTD" id="171660"/>
<dbReference type="OrthoDB" id="5864720at2759"/>
<dbReference type="InterPro" id="IPR003595">
    <property type="entry name" value="Tyr_Pase_cat"/>
</dbReference>
<dbReference type="AlphaFoldDB" id="Q9BL95"/>
<dbReference type="CDD" id="cd00047">
    <property type="entry name" value="PTPc"/>
    <property type="match status" value="1"/>
</dbReference>
<dbReference type="FunCoup" id="Q9BL95">
    <property type="interactions" value="387"/>
</dbReference>
<dbReference type="AGR" id="WB:WBGene00021207"/>
<name>Q9BL95_CAEEL</name>
<evidence type="ECO:0000256" key="4">
    <source>
        <dbReference type="ARBA" id="ARBA00022475"/>
    </source>
</evidence>
<evidence type="ECO:0000256" key="5">
    <source>
        <dbReference type="ARBA" id="ARBA00022490"/>
    </source>
</evidence>
<dbReference type="InParanoid" id="Q9BL95"/>
<evidence type="ECO:0000256" key="6">
    <source>
        <dbReference type="ARBA" id="ARBA00023136"/>
    </source>
</evidence>
<keyword evidence="5" id="KW-0963">Cytoplasm</keyword>
<comment type="subcellular location">
    <subcellularLocation>
        <location evidence="1">Cell membrane</location>
        <topology evidence="1">Peripheral membrane protein</topology>
    </subcellularLocation>
    <subcellularLocation>
        <location evidence="2">Cytoplasm</location>
    </subcellularLocation>
</comment>
<dbReference type="GO" id="GO:0040024">
    <property type="term" value="P:dauer larval development"/>
    <property type="evidence" value="ECO:0007669"/>
    <property type="project" value="UniProtKB-ARBA"/>
</dbReference>
<protein>
    <submittedName>
        <fullName evidence="9">Tyrosine-protein phosphatase domain-containing protein</fullName>
    </submittedName>
</protein>
<dbReference type="EMBL" id="BX284601">
    <property type="protein sequence ID" value="CCD73403.2"/>
    <property type="molecule type" value="Genomic_DNA"/>
</dbReference>
<dbReference type="Proteomes" id="UP000001940">
    <property type="component" value="Chromosome I"/>
</dbReference>
<dbReference type="Bgee" id="WBGene00021207">
    <property type="expression patterns" value="Expressed in material anatomical entity and 2 other cell types or tissues"/>
</dbReference>
<dbReference type="STRING" id="6239.Y18H1A.1.1"/>
<dbReference type="GO" id="GO:0005737">
    <property type="term" value="C:cytoplasm"/>
    <property type="evidence" value="ECO:0007669"/>
    <property type="project" value="UniProtKB-SubCell"/>
</dbReference>
<dbReference type="Gene3D" id="3.90.190.10">
    <property type="entry name" value="Protein tyrosine phosphatase superfamily"/>
    <property type="match status" value="1"/>
</dbReference>
<gene>
    <name evidence="9 11" type="primary">ptp-5.3</name>
    <name evidence="9" type="ORF">CELE_Y18H1A.1</name>
    <name evidence="11" type="ORF">Y18H1A.1</name>
</gene>
<dbReference type="WormBase" id="Y18H1A.1">
    <property type="protein sequence ID" value="CE49424"/>
    <property type="gene ID" value="WBGene00021207"/>
    <property type="gene designation" value="ptp-5.3"/>
</dbReference>
<dbReference type="HOGENOM" id="CLU_039665_0_0_1"/>
<dbReference type="PANTHER" id="PTHR23219">
    <property type="entry name" value="TYROSINE-PROTEIN PHOSPHATASE C15H7.3-RELATED"/>
    <property type="match status" value="1"/>
</dbReference>
<dbReference type="InterPro" id="IPR000242">
    <property type="entry name" value="PTP_cat"/>
</dbReference>
<keyword evidence="4" id="KW-1003">Cell membrane</keyword>
<reference evidence="9 10" key="1">
    <citation type="journal article" date="1998" name="Science">
        <title>Genome sequence of the nematode C. elegans: a platform for investigating biology.</title>
        <authorList>
            <consortium name="The C. elegans sequencing consortium"/>
            <person name="Sulson J.E."/>
            <person name="Waterston R."/>
        </authorList>
    </citation>
    <scope>NUCLEOTIDE SEQUENCE [LARGE SCALE GENOMIC DNA]</scope>
    <source>
        <strain evidence="9 10">Bristol N2</strain>
    </source>
</reference>
<feature type="compositionally biased region" description="Polar residues" evidence="7">
    <location>
        <begin position="149"/>
        <end position="161"/>
    </location>
</feature>
<dbReference type="Pfam" id="PF00102">
    <property type="entry name" value="Y_phosphatase"/>
    <property type="match status" value="1"/>
</dbReference>
<evidence type="ECO:0000256" key="3">
    <source>
        <dbReference type="ARBA" id="ARBA00009580"/>
    </source>
</evidence>
<feature type="compositionally biased region" description="Basic and acidic residues" evidence="7">
    <location>
        <begin position="47"/>
        <end position="57"/>
    </location>
</feature>
<accession>Q9BL95</accession>
<evidence type="ECO:0000256" key="1">
    <source>
        <dbReference type="ARBA" id="ARBA00004202"/>
    </source>
</evidence>
<evidence type="ECO:0000313" key="11">
    <source>
        <dbReference type="WormBase" id="Y18H1A.1"/>
    </source>
</evidence>
<keyword evidence="6" id="KW-0472">Membrane</keyword>
<sequence>MNNILGNKNTKRSKKKDGKFTSNTATDLVEAPKPGGAKGSKKPKPSKGNDDRGRGEPEMTAQSKKTKKAKKVRQKRDTKAPSPAMSPRSREMLSDNKKTTVEDDPAVPITTSVAGAVTSTIPALMSTENAFQPPKDLISGRKPKGAPNLSGSVPLSHKSSLTGGADKWVGEAVAKNWMDSIDTAEVKKEYDKLQSQKIDVEKDCKTWKSNPKFNQSEDFPALDSNLVKLGKDYVNISLVDVPLGRNVHLGQAPVTNTEETFWKAVFDKRITHIDLLVGDETIEFFPKKAEDYTNYGQMWINNRRVEYVNDDVYRFAIEVVPHGCSNSIICNVTVISNWKVDTVPLKQAIAIKEALGLNYFLLKAPADEHAMIVSPRGAGRAGYFLALAVAVNTIDTKLAEPCIADIVKSIRSQRPRAVDSFCQYCSLYISLLYFIKKKVTKPAEGDKKPTLSNKYIYKKSVELTKQFTVLLLEASQQSVMGPG</sequence>
<evidence type="ECO:0000313" key="9">
    <source>
        <dbReference type="EMBL" id="CCD73403.2"/>
    </source>
</evidence>
<dbReference type="UCSC" id="Y18H1A.1">
    <property type="organism name" value="c. elegans"/>
</dbReference>
<evidence type="ECO:0000313" key="10">
    <source>
        <dbReference type="Proteomes" id="UP000001940"/>
    </source>
</evidence>
<dbReference type="GO" id="GO:0004725">
    <property type="term" value="F:protein tyrosine phosphatase activity"/>
    <property type="evidence" value="ECO:0007669"/>
    <property type="project" value="InterPro"/>
</dbReference>
<comment type="similarity">
    <text evidence="3">Belongs to the protein-tyrosine phosphatase family.</text>
</comment>
<feature type="region of interest" description="Disordered" evidence="7">
    <location>
        <begin position="1"/>
        <end position="107"/>
    </location>
</feature>